<reference evidence="2" key="1">
    <citation type="submission" date="2022-11" db="EMBL/GenBank/DDBJ databases">
        <title>Lacinutrix neustonica HL-RS19T sp. nov., isolated from the surface microlayer sample of brackish Lake Shihwa.</title>
        <authorList>
            <person name="Choi J.Y."/>
            <person name="Hwang C.Y."/>
        </authorList>
    </citation>
    <scope>NUCLEOTIDE SEQUENCE</scope>
    <source>
        <strain evidence="2">HL-RS19</strain>
    </source>
</reference>
<keyword evidence="3" id="KW-1185">Reference proteome</keyword>
<accession>A0A9E8MWM2</accession>
<dbReference type="KEGG" id="lnu:N7U66_00490"/>
<evidence type="ECO:0000313" key="3">
    <source>
        <dbReference type="Proteomes" id="UP001164705"/>
    </source>
</evidence>
<keyword evidence="1" id="KW-0472">Membrane</keyword>
<proteinExistence type="predicted"/>
<dbReference type="EMBL" id="CP113088">
    <property type="protein sequence ID" value="WAC02290.1"/>
    <property type="molecule type" value="Genomic_DNA"/>
</dbReference>
<dbReference type="AlphaFoldDB" id="A0A9E8MWM2"/>
<dbReference type="Proteomes" id="UP001164705">
    <property type="component" value="Chromosome"/>
</dbReference>
<feature type="transmembrane region" description="Helical" evidence="1">
    <location>
        <begin position="28"/>
        <end position="45"/>
    </location>
</feature>
<keyword evidence="1" id="KW-0812">Transmembrane</keyword>
<name>A0A9E8MWM2_9FLAO</name>
<organism evidence="2 3">
    <name type="scientific">Lacinutrix neustonica</name>
    <dbReference type="NCBI Taxonomy" id="2980107"/>
    <lineage>
        <taxon>Bacteria</taxon>
        <taxon>Pseudomonadati</taxon>
        <taxon>Bacteroidota</taxon>
        <taxon>Flavobacteriia</taxon>
        <taxon>Flavobacteriales</taxon>
        <taxon>Flavobacteriaceae</taxon>
        <taxon>Lacinutrix</taxon>
    </lineage>
</organism>
<dbReference type="RefSeq" id="WP_267676884.1">
    <property type="nucleotide sequence ID" value="NZ_CP113088.1"/>
</dbReference>
<protein>
    <submittedName>
        <fullName evidence="2">Uncharacterized protein</fullName>
    </submittedName>
</protein>
<keyword evidence="1" id="KW-1133">Transmembrane helix</keyword>
<evidence type="ECO:0000256" key="1">
    <source>
        <dbReference type="SAM" id="Phobius"/>
    </source>
</evidence>
<sequence>MKNIISYLLIAIGGAIAIYANANEKQNVLLLIVGIVTLMIGIYGLNRKLTSKSVEASKKNNQEEE</sequence>
<gene>
    <name evidence="2" type="ORF">N7U66_00490</name>
</gene>
<evidence type="ECO:0000313" key="2">
    <source>
        <dbReference type="EMBL" id="WAC02290.1"/>
    </source>
</evidence>
<feature type="transmembrane region" description="Helical" evidence="1">
    <location>
        <begin position="5"/>
        <end position="22"/>
    </location>
</feature>